<dbReference type="SMART" id="SM00054">
    <property type="entry name" value="EFh"/>
    <property type="match status" value="4"/>
</dbReference>
<dbReference type="InterPro" id="IPR018247">
    <property type="entry name" value="EF_Hand_1_Ca_BS"/>
</dbReference>
<evidence type="ECO:0000256" key="1">
    <source>
        <dbReference type="ARBA" id="ARBA00022723"/>
    </source>
</evidence>
<sequence length="217" mass="22957">MTHRKKVLRPAVAATLALGLVGGPGVAVAGEHGKKGGGAMPPVFDKADADNDGAVTVEEVRAFADQHVANLDADGNGTISQDEVRAHMKQMHHLRRMARFDQLDADGDGMVSKKEFAKAAPARMGKRGKHGGPMGRGMFKRLDANEDGALQKVEVTSGILRMFARADADGNGSVTREEARQSMQRGHGKRGGMGQGHGKRQGDDKGACNGKRRGGQQ</sequence>
<dbReference type="STRING" id="1082479.SAMN05216241_101283"/>
<dbReference type="PROSITE" id="PS00018">
    <property type="entry name" value="EF_HAND_1"/>
    <property type="match status" value="2"/>
</dbReference>
<dbReference type="SUPFAM" id="SSF47473">
    <property type="entry name" value="EF-hand"/>
    <property type="match status" value="1"/>
</dbReference>
<evidence type="ECO:0000256" key="2">
    <source>
        <dbReference type="ARBA" id="ARBA00022737"/>
    </source>
</evidence>
<evidence type="ECO:0000313" key="7">
    <source>
        <dbReference type="Proteomes" id="UP000199415"/>
    </source>
</evidence>
<evidence type="ECO:0000259" key="5">
    <source>
        <dbReference type="PROSITE" id="PS50222"/>
    </source>
</evidence>
<keyword evidence="1" id="KW-0479">Metal-binding</keyword>
<reference evidence="6 7" key="1">
    <citation type="submission" date="2016-10" db="EMBL/GenBank/DDBJ databases">
        <authorList>
            <person name="de Groot N.N."/>
        </authorList>
    </citation>
    <scope>NUCLEOTIDE SEQUENCE [LARGE SCALE GENOMIC DNA]</scope>
    <source>
        <strain evidence="6 7">DSM 25584</strain>
    </source>
</reference>
<dbReference type="PROSITE" id="PS50222">
    <property type="entry name" value="EF_HAND_2"/>
    <property type="match status" value="3"/>
</dbReference>
<dbReference type="Gene3D" id="1.10.238.10">
    <property type="entry name" value="EF-hand"/>
    <property type="match status" value="3"/>
</dbReference>
<feature type="domain" description="EF-hand" evidence="5">
    <location>
        <begin position="100"/>
        <end position="126"/>
    </location>
</feature>
<keyword evidence="7" id="KW-1185">Reference proteome</keyword>
<proteinExistence type="predicted"/>
<feature type="signal peptide" evidence="4">
    <location>
        <begin position="1"/>
        <end position="29"/>
    </location>
</feature>
<protein>
    <submittedName>
        <fullName evidence="6">EF hand</fullName>
    </submittedName>
</protein>
<evidence type="ECO:0000256" key="3">
    <source>
        <dbReference type="SAM" id="MobiDB-lite"/>
    </source>
</evidence>
<dbReference type="InterPro" id="IPR011992">
    <property type="entry name" value="EF-hand-dom_pair"/>
</dbReference>
<dbReference type="Pfam" id="PF13202">
    <property type="entry name" value="EF-hand_5"/>
    <property type="match status" value="4"/>
</dbReference>
<dbReference type="Proteomes" id="UP000199415">
    <property type="component" value="Unassembled WGS sequence"/>
</dbReference>
<dbReference type="PANTHER" id="PTHR10827:SF98">
    <property type="entry name" value="45 KDA CALCIUM-BINDING PROTEIN"/>
    <property type="match status" value="1"/>
</dbReference>
<accession>A0A1G7LK44</accession>
<dbReference type="GO" id="GO:0005509">
    <property type="term" value="F:calcium ion binding"/>
    <property type="evidence" value="ECO:0007669"/>
    <property type="project" value="InterPro"/>
</dbReference>
<feature type="region of interest" description="Disordered" evidence="3">
    <location>
        <begin position="169"/>
        <end position="217"/>
    </location>
</feature>
<dbReference type="PANTHER" id="PTHR10827">
    <property type="entry name" value="RETICULOCALBIN"/>
    <property type="match status" value="1"/>
</dbReference>
<feature type="domain" description="EF-hand" evidence="5">
    <location>
        <begin position="59"/>
        <end position="94"/>
    </location>
</feature>
<dbReference type="EMBL" id="FNCE01000001">
    <property type="protein sequence ID" value="SDF49897.1"/>
    <property type="molecule type" value="Genomic_DNA"/>
</dbReference>
<dbReference type="AlphaFoldDB" id="A0A1G7LK44"/>
<evidence type="ECO:0000313" key="6">
    <source>
        <dbReference type="EMBL" id="SDF49897.1"/>
    </source>
</evidence>
<name>A0A1G7LK44_9PROT</name>
<keyword evidence="4" id="KW-0732">Signal</keyword>
<feature type="domain" description="EF-hand" evidence="5">
    <location>
        <begin position="154"/>
        <end position="189"/>
    </location>
</feature>
<dbReference type="GO" id="GO:0017156">
    <property type="term" value="P:calcium-ion regulated exocytosis"/>
    <property type="evidence" value="ECO:0007669"/>
    <property type="project" value="TreeGrafter"/>
</dbReference>
<feature type="chain" id="PRO_5011580245" evidence="4">
    <location>
        <begin position="30"/>
        <end position="217"/>
    </location>
</feature>
<gene>
    <name evidence="6" type="ORF">SAMN05216241_101283</name>
</gene>
<keyword evidence="2" id="KW-0677">Repeat</keyword>
<dbReference type="RefSeq" id="WP_176758462.1">
    <property type="nucleotide sequence ID" value="NZ_FNCE01000001.1"/>
</dbReference>
<organism evidence="6 7">
    <name type="scientific">Limimonas halophila</name>
    <dbReference type="NCBI Taxonomy" id="1082479"/>
    <lineage>
        <taxon>Bacteria</taxon>
        <taxon>Pseudomonadati</taxon>
        <taxon>Pseudomonadota</taxon>
        <taxon>Alphaproteobacteria</taxon>
        <taxon>Rhodospirillales</taxon>
        <taxon>Rhodovibrionaceae</taxon>
        <taxon>Limimonas</taxon>
    </lineage>
</organism>
<evidence type="ECO:0000256" key="4">
    <source>
        <dbReference type="SAM" id="SignalP"/>
    </source>
</evidence>
<dbReference type="InterPro" id="IPR002048">
    <property type="entry name" value="EF_hand_dom"/>
</dbReference>